<dbReference type="Pfam" id="PF12094">
    <property type="entry name" value="DUF3570"/>
    <property type="match status" value="1"/>
</dbReference>
<reference evidence="1 2" key="1">
    <citation type="submission" date="2023-08" db="EMBL/GenBank/DDBJ databases">
        <title>Pleionea litopenaei sp. nov., isolated from stomach of juvenile Litopenaeus vannamei.</title>
        <authorList>
            <person name="Rho A.M."/>
            <person name="Hwang C.Y."/>
        </authorList>
    </citation>
    <scope>NUCLEOTIDE SEQUENCE [LARGE SCALE GENOMIC DNA]</scope>
    <source>
        <strain evidence="1 2">HL-JVS1</strain>
    </source>
</reference>
<gene>
    <name evidence="1" type="ORF">Q9312_14510</name>
</gene>
<evidence type="ECO:0000313" key="1">
    <source>
        <dbReference type="EMBL" id="WMS86431.1"/>
    </source>
</evidence>
<keyword evidence="2" id="KW-1185">Reference proteome</keyword>
<proteinExistence type="predicted"/>
<dbReference type="AlphaFoldDB" id="A0AA51RRT9"/>
<dbReference type="KEGG" id="plei:Q9312_14510"/>
<dbReference type="RefSeq" id="WP_309201576.1">
    <property type="nucleotide sequence ID" value="NZ_CP133548.1"/>
</dbReference>
<dbReference type="EMBL" id="CP133548">
    <property type="protein sequence ID" value="WMS86431.1"/>
    <property type="molecule type" value="Genomic_DNA"/>
</dbReference>
<dbReference type="InterPro" id="IPR021953">
    <property type="entry name" value="DUF3570"/>
</dbReference>
<name>A0AA51RRT9_9GAMM</name>
<sequence>MQLVDKKQATHRGQIASAIAAASCGLLGTPVQADGEFWDFSKNWSFDTGFLYYSETDRVSAVEGVFSATREADVNDIFNFKVVLDSLTGASPSGAVAQPGVQTFTRPSGRGQYQVEGGEIPLDDTFRDTRLQMNAQWTKPAWEAVTSSYGVHFSKEYDYLSLALNGSLAWDLNNKNSTFSVGLSYASDTYEPEGGIPDPLASMVVDLGQFPTDDDYQAAFDSTRVDSSDTRTTTDLLLGWTQVINRRTIMQFNYSYSNVSGYLTDPFKIFSIVDAGGVALDNRYESRPDSRTKHSIFWQTKHHFDESVADVSFRYMTDDWEIESQTVEYKHYFWIGENSFIEPQFRYYQQTAAEIYQPYVLDGQPLPEFISSDNRLGSFTAYTLGLKYGWKTGDGNDMALRLSYYQQTADDEIASHPGVLADLEIYPDLDAVFLQLTYSF</sequence>
<organism evidence="1 2">
    <name type="scientific">Pleionea litopenaei</name>
    <dbReference type="NCBI Taxonomy" id="3070815"/>
    <lineage>
        <taxon>Bacteria</taxon>
        <taxon>Pseudomonadati</taxon>
        <taxon>Pseudomonadota</taxon>
        <taxon>Gammaproteobacteria</taxon>
        <taxon>Oceanospirillales</taxon>
        <taxon>Pleioneaceae</taxon>
        <taxon>Pleionea</taxon>
    </lineage>
</organism>
<protein>
    <submittedName>
        <fullName evidence="1">DUF3570 domain-containing protein</fullName>
    </submittedName>
</protein>
<dbReference type="Proteomes" id="UP001239782">
    <property type="component" value="Chromosome"/>
</dbReference>
<accession>A0AA51RRT9</accession>
<dbReference type="PROSITE" id="PS51257">
    <property type="entry name" value="PROKAR_LIPOPROTEIN"/>
    <property type="match status" value="1"/>
</dbReference>
<evidence type="ECO:0000313" key="2">
    <source>
        <dbReference type="Proteomes" id="UP001239782"/>
    </source>
</evidence>